<dbReference type="SUPFAM" id="SSF56436">
    <property type="entry name" value="C-type lectin-like"/>
    <property type="match status" value="1"/>
</dbReference>
<dbReference type="Pfam" id="PF23404">
    <property type="entry name" value="FAZ1_C"/>
    <property type="match status" value="1"/>
</dbReference>
<dbReference type="InterPro" id="IPR016186">
    <property type="entry name" value="C-type_lectin-like/link_sf"/>
</dbReference>
<feature type="coiled-coil region" evidence="2">
    <location>
        <begin position="90"/>
        <end position="138"/>
    </location>
</feature>
<dbReference type="Gene3D" id="3.10.100.10">
    <property type="entry name" value="Mannose-Binding Protein A, subunit A"/>
    <property type="match status" value="1"/>
</dbReference>
<reference evidence="6" key="1">
    <citation type="submission" date="2020-03" db="EMBL/GenBank/DDBJ databases">
        <title>Evolution of repeat sequences and sex chromosomes of tilapia species revealed by chromosome-level genomes.</title>
        <authorList>
            <person name="Xu L."/>
            <person name="Tao W."/>
            <person name="Wang D."/>
            <person name="Zhou Q."/>
        </authorList>
    </citation>
    <scope>NUCLEOTIDE SEQUENCE [LARGE SCALE GENOMIC DNA]</scope>
    <source>
        <strain evidence="6">Israel</strain>
    </source>
</reference>
<evidence type="ECO:0000259" key="4">
    <source>
        <dbReference type="PROSITE" id="PS50041"/>
    </source>
</evidence>
<protein>
    <recommendedName>
        <fullName evidence="4">C-type lectin domain-containing protein</fullName>
    </recommendedName>
</protein>
<keyword evidence="6" id="KW-1185">Reference proteome</keyword>
<dbReference type="RefSeq" id="XP_039461909.1">
    <property type="nucleotide sequence ID" value="XM_039605975.1"/>
</dbReference>
<dbReference type="PANTHER" id="PTHR45710:SF26">
    <property type="entry name" value="RH26557P"/>
    <property type="match status" value="1"/>
</dbReference>
<comment type="subcellular location">
    <subcellularLocation>
        <location evidence="1">Cell membrane</location>
        <topology evidence="1">Single-pass type II membrane protein</topology>
    </subcellularLocation>
</comment>
<dbReference type="PANTHER" id="PTHR45710">
    <property type="entry name" value="C-TYPE LECTIN DOMAIN-CONTAINING PROTEIN 180"/>
    <property type="match status" value="1"/>
</dbReference>
<gene>
    <name evidence="5" type="primary">LOC116333539</name>
</gene>
<sequence>MSSITDEDPELSMNVKYSKGEDRGERLEGWVLLHENVDSCTDHQVHVSTQGGEPHTENHLPAAQRNRFRVLGLILALLLAVLIVVCRLYTEKLMSDNEKLMSENKKLTSEYETLISQNQKLTSENEKLTSDLERINCQFGKENQTGNTTEWKRFECSCYYISTERKNWTESRKDCERRGADLLVIKTSSKHEFFRELNKRGEFWIGLETKPKTNDWSTWEWKWVDGSPLTYTGWNPGAKLNPVDHFKVFMDLQGTWMHTNTGSKHWICERDIY</sequence>
<dbReference type="InterPro" id="IPR056615">
    <property type="entry name" value="FAZ1_C"/>
</dbReference>
<evidence type="ECO:0000313" key="6">
    <source>
        <dbReference type="Proteomes" id="UP000472276"/>
    </source>
</evidence>
<dbReference type="KEGG" id="oau:116333539"/>
<dbReference type="AlphaFoldDB" id="A0AAZ1XYH9"/>
<dbReference type="PROSITE" id="PS50041">
    <property type="entry name" value="C_TYPE_LECTIN_2"/>
    <property type="match status" value="1"/>
</dbReference>
<reference evidence="5" key="3">
    <citation type="submission" date="2025-09" db="UniProtKB">
        <authorList>
            <consortium name="Ensembl"/>
        </authorList>
    </citation>
    <scope>IDENTIFICATION</scope>
</reference>
<evidence type="ECO:0000313" key="5">
    <source>
        <dbReference type="Ensembl" id="ENSOABP00000072674.1"/>
    </source>
</evidence>
<evidence type="ECO:0000256" key="2">
    <source>
        <dbReference type="SAM" id="Coils"/>
    </source>
</evidence>
<organism evidence="5 6">
    <name type="scientific">Oreochromis aureus</name>
    <name type="common">Israeli tilapia</name>
    <name type="synonym">Chromis aureus</name>
    <dbReference type="NCBI Taxonomy" id="47969"/>
    <lineage>
        <taxon>Eukaryota</taxon>
        <taxon>Metazoa</taxon>
        <taxon>Chordata</taxon>
        <taxon>Craniata</taxon>
        <taxon>Vertebrata</taxon>
        <taxon>Euteleostomi</taxon>
        <taxon>Actinopterygii</taxon>
        <taxon>Neopterygii</taxon>
        <taxon>Teleostei</taxon>
        <taxon>Neoteleostei</taxon>
        <taxon>Acanthomorphata</taxon>
        <taxon>Ovalentaria</taxon>
        <taxon>Cichlomorphae</taxon>
        <taxon>Cichliformes</taxon>
        <taxon>Cichlidae</taxon>
        <taxon>African cichlids</taxon>
        <taxon>Pseudocrenilabrinae</taxon>
        <taxon>Oreochromini</taxon>
        <taxon>Oreochromis</taxon>
    </lineage>
</organism>
<keyword evidence="3" id="KW-0812">Transmembrane</keyword>
<feature type="domain" description="C-type lectin" evidence="4">
    <location>
        <begin position="154"/>
        <end position="256"/>
    </location>
</feature>
<dbReference type="Ensembl" id="ENSOABT00000064612.1">
    <property type="protein sequence ID" value="ENSOABP00000072674.1"/>
    <property type="gene ID" value="ENSOABG00000039318.1"/>
</dbReference>
<name>A0AAZ1XYH9_OREAU</name>
<feature type="transmembrane region" description="Helical" evidence="3">
    <location>
        <begin position="70"/>
        <end position="90"/>
    </location>
</feature>
<dbReference type="GeneID" id="116333539"/>
<dbReference type="InterPro" id="IPR050828">
    <property type="entry name" value="C-type_lectin/matrix_domain"/>
</dbReference>
<keyword evidence="2" id="KW-0175">Coiled coil</keyword>
<accession>A0AAZ1XYH9</accession>
<evidence type="ECO:0000256" key="3">
    <source>
        <dbReference type="SAM" id="Phobius"/>
    </source>
</evidence>
<proteinExistence type="predicted"/>
<reference evidence="5" key="2">
    <citation type="submission" date="2025-08" db="UniProtKB">
        <authorList>
            <consortium name="Ensembl"/>
        </authorList>
    </citation>
    <scope>IDENTIFICATION</scope>
</reference>
<keyword evidence="3" id="KW-1133">Transmembrane helix</keyword>
<dbReference type="Pfam" id="PF00059">
    <property type="entry name" value="Lectin_C"/>
    <property type="match status" value="1"/>
</dbReference>
<dbReference type="InterPro" id="IPR001304">
    <property type="entry name" value="C-type_lectin-like"/>
</dbReference>
<dbReference type="GO" id="GO:0005886">
    <property type="term" value="C:plasma membrane"/>
    <property type="evidence" value="ECO:0007669"/>
    <property type="project" value="UniProtKB-SubCell"/>
</dbReference>
<dbReference type="InterPro" id="IPR016187">
    <property type="entry name" value="CTDL_fold"/>
</dbReference>
<dbReference type="SMART" id="SM00034">
    <property type="entry name" value="CLECT"/>
    <property type="match status" value="1"/>
</dbReference>
<keyword evidence="3" id="KW-0472">Membrane</keyword>
<evidence type="ECO:0000256" key="1">
    <source>
        <dbReference type="ARBA" id="ARBA00004401"/>
    </source>
</evidence>
<dbReference type="Proteomes" id="UP000472276">
    <property type="component" value="Unassembled WGS sequence"/>
</dbReference>